<feature type="non-terminal residue" evidence="1">
    <location>
        <position position="1"/>
    </location>
</feature>
<dbReference type="Proteomes" id="UP001159405">
    <property type="component" value="Unassembled WGS sequence"/>
</dbReference>
<organism evidence="1 2">
    <name type="scientific">Porites lobata</name>
    <dbReference type="NCBI Taxonomy" id="104759"/>
    <lineage>
        <taxon>Eukaryota</taxon>
        <taxon>Metazoa</taxon>
        <taxon>Cnidaria</taxon>
        <taxon>Anthozoa</taxon>
        <taxon>Hexacorallia</taxon>
        <taxon>Scleractinia</taxon>
        <taxon>Fungiina</taxon>
        <taxon>Poritidae</taxon>
        <taxon>Porites</taxon>
    </lineage>
</organism>
<proteinExistence type="predicted"/>
<sequence>RYCRGCKKRRSLGSNSFFEEFPRISLGKILLCIYFFLEDDSQKSASRKIGLTKEKTSQIYRKLEDVCSVDLEYNPIIPFAGDLFLSQNNRGRRAERDVWVFGIVTIEYTPCRGYFQIVKRRDAATLHPIIEKCILPGTERGIRIKDMQSYLDDRMWRQ</sequence>
<gene>
    <name evidence="1" type="ORF">PLOB_00011583</name>
</gene>
<reference evidence="1 2" key="1">
    <citation type="submission" date="2022-05" db="EMBL/GenBank/DDBJ databases">
        <authorList>
            <consortium name="Genoscope - CEA"/>
            <person name="William W."/>
        </authorList>
    </citation>
    <scope>NUCLEOTIDE SEQUENCE [LARGE SCALE GENOMIC DNA]</scope>
</reference>
<dbReference type="PANTHER" id="PTHR47163">
    <property type="entry name" value="DDE_TNP_IS1595 DOMAIN-CONTAINING PROTEIN"/>
    <property type="match status" value="1"/>
</dbReference>
<dbReference type="InterPro" id="IPR053164">
    <property type="entry name" value="IS1016-like_transposase"/>
</dbReference>
<accession>A0ABN8QZJ9</accession>
<name>A0ABN8QZJ9_9CNID</name>
<evidence type="ECO:0000313" key="2">
    <source>
        <dbReference type="Proteomes" id="UP001159405"/>
    </source>
</evidence>
<dbReference type="PANTHER" id="PTHR47163:SF2">
    <property type="entry name" value="SI:DKEY-17M8.2"/>
    <property type="match status" value="1"/>
</dbReference>
<keyword evidence="2" id="KW-1185">Reference proteome</keyword>
<dbReference type="EMBL" id="CALNXK010000161">
    <property type="protein sequence ID" value="CAH3171112.1"/>
    <property type="molecule type" value="Genomic_DNA"/>
</dbReference>
<comment type="caution">
    <text evidence="1">The sequence shown here is derived from an EMBL/GenBank/DDBJ whole genome shotgun (WGS) entry which is preliminary data.</text>
</comment>
<protein>
    <submittedName>
        <fullName evidence="1">Uncharacterized protein</fullName>
    </submittedName>
</protein>
<evidence type="ECO:0000313" key="1">
    <source>
        <dbReference type="EMBL" id="CAH3171112.1"/>
    </source>
</evidence>